<dbReference type="AlphaFoldDB" id="A0A1G2G773"/>
<name>A0A1G2G773_9BACT</name>
<protein>
    <submittedName>
        <fullName evidence="2">Uncharacterized protein</fullName>
    </submittedName>
</protein>
<feature type="transmembrane region" description="Helical" evidence="1">
    <location>
        <begin position="49"/>
        <end position="66"/>
    </location>
</feature>
<evidence type="ECO:0000313" key="2">
    <source>
        <dbReference type="EMBL" id="OGZ45761.1"/>
    </source>
</evidence>
<proteinExistence type="predicted"/>
<dbReference type="STRING" id="1802115.A2756_02525"/>
<evidence type="ECO:0000256" key="1">
    <source>
        <dbReference type="SAM" id="Phobius"/>
    </source>
</evidence>
<keyword evidence="1" id="KW-1133">Transmembrane helix</keyword>
<dbReference type="EMBL" id="MHNL01000005">
    <property type="protein sequence ID" value="OGZ45761.1"/>
    <property type="molecule type" value="Genomic_DNA"/>
</dbReference>
<accession>A0A1G2G773</accession>
<reference evidence="2 3" key="1">
    <citation type="journal article" date="2016" name="Nat. Commun.">
        <title>Thousands of microbial genomes shed light on interconnected biogeochemical processes in an aquifer system.</title>
        <authorList>
            <person name="Anantharaman K."/>
            <person name="Brown C.T."/>
            <person name="Hug L.A."/>
            <person name="Sharon I."/>
            <person name="Castelle C.J."/>
            <person name="Probst A.J."/>
            <person name="Thomas B.C."/>
            <person name="Singh A."/>
            <person name="Wilkins M.J."/>
            <person name="Karaoz U."/>
            <person name="Brodie E.L."/>
            <person name="Williams K.H."/>
            <person name="Hubbard S.S."/>
            <person name="Banfield J.F."/>
        </authorList>
    </citation>
    <scope>NUCLEOTIDE SEQUENCE [LARGE SCALE GENOMIC DNA]</scope>
</reference>
<organism evidence="2 3">
    <name type="scientific">Candidatus Ryanbacteria bacterium RIFCSPHIGHO2_01_FULL_48_27</name>
    <dbReference type="NCBI Taxonomy" id="1802115"/>
    <lineage>
        <taxon>Bacteria</taxon>
        <taxon>Candidatus Ryaniibacteriota</taxon>
    </lineage>
</organism>
<gene>
    <name evidence="2" type="ORF">A2756_02525</name>
</gene>
<sequence length="115" mass="13516">MRRDFLKKICIGIALLLLASFVIHAIILDHDHPHDLFGDGVQAFLHGDYKKWWLFGVLVYVAFLSVRRKSLCVRMLEQKMYARVRYAWFTQGSCRIFDVMQEMMRTGILHPKLCA</sequence>
<evidence type="ECO:0000313" key="3">
    <source>
        <dbReference type="Proteomes" id="UP000177785"/>
    </source>
</evidence>
<dbReference type="Proteomes" id="UP000177785">
    <property type="component" value="Unassembled WGS sequence"/>
</dbReference>
<comment type="caution">
    <text evidence="2">The sequence shown here is derived from an EMBL/GenBank/DDBJ whole genome shotgun (WGS) entry which is preliminary data.</text>
</comment>
<keyword evidence="1" id="KW-0472">Membrane</keyword>
<keyword evidence="1" id="KW-0812">Transmembrane</keyword>